<evidence type="ECO:0000313" key="2">
    <source>
        <dbReference type="Proteomes" id="UP001165186"/>
    </source>
</evidence>
<proteinExistence type="predicted"/>
<evidence type="ECO:0000313" key="1">
    <source>
        <dbReference type="EMBL" id="GME41092.1"/>
    </source>
</evidence>
<comment type="caution">
    <text evidence="1">The sequence shown here is derived from an EMBL/GenBank/DDBJ whole genome shotgun (WGS) entry which is preliminary data.</text>
</comment>
<protein>
    <submittedName>
        <fullName evidence="1">Uncharacterized protein</fullName>
    </submittedName>
</protein>
<organism evidence="1 2">
    <name type="scientific">Neofusicoccum parvum</name>
    <dbReference type="NCBI Taxonomy" id="310453"/>
    <lineage>
        <taxon>Eukaryota</taxon>
        <taxon>Fungi</taxon>
        <taxon>Dikarya</taxon>
        <taxon>Ascomycota</taxon>
        <taxon>Pezizomycotina</taxon>
        <taxon>Dothideomycetes</taxon>
        <taxon>Dothideomycetes incertae sedis</taxon>
        <taxon>Botryosphaeriales</taxon>
        <taxon>Botryosphaeriaceae</taxon>
        <taxon>Neofusicoccum</taxon>
    </lineage>
</organism>
<name>A0ACB5SHA5_9PEZI</name>
<sequence length="295" mass="32496">MFALYLDIQKQLVLEDLDGDEAKGRWKSFVGKWNRGELAEGWYDPATLERAVAAAAENGAPAGEAEGRGRRRSSPDYGGAARRGAEEKADADGSEDEDDDDDDDEFGPAALPGDAVGFVAAASSSRKSGPAIPRLEDLDMRNELNADDAADRLAHMRALRKADRALQKERLEEMAPRADPGSRERQLEKRRETTDAMRAFRDAKAPGEMEEIGERDLMGGGDGVDEFRARKREEERKKSERDIRKEEVLRARAAEREEKFAEHRAKEEKTMEMLRALARQRFGGGGGGGSGSGGE</sequence>
<keyword evidence="2" id="KW-1185">Reference proteome</keyword>
<reference evidence="1" key="1">
    <citation type="submission" date="2024-09" db="EMBL/GenBank/DDBJ databases">
        <title>Draft Genome Sequences of Neofusicoccum parvum.</title>
        <authorList>
            <person name="Ashida A."/>
            <person name="Camagna M."/>
            <person name="Tanaka A."/>
            <person name="Takemoto D."/>
        </authorList>
    </citation>
    <scope>NUCLEOTIDE SEQUENCE</scope>
    <source>
        <strain evidence="1">PPO83</strain>
    </source>
</reference>
<dbReference type="Proteomes" id="UP001165186">
    <property type="component" value="Unassembled WGS sequence"/>
</dbReference>
<accession>A0ACB5SHA5</accession>
<gene>
    <name evidence="1" type="primary">g11671</name>
    <name evidence="1" type="ORF">NpPPO83_00011671</name>
</gene>
<dbReference type="EMBL" id="BSXG01000096">
    <property type="protein sequence ID" value="GME41092.1"/>
    <property type="molecule type" value="Genomic_DNA"/>
</dbReference>